<reference evidence="2" key="1">
    <citation type="submission" date="2020-06" db="EMBL/GenBank/DDBJ databases">
        <title>Draft genome of Bugula neritina, a colonial animal packing powerful symbionts and potential medicines.</title>
        <authorList>
            <person name="Rayko M."/>
        </authorList>
    </citation>
    <scope>NUCLEOTIDE SEQUENCE [LARGE SCALE GENOMIC DNA]</scope>
    <source>
        <strain evidence="2">Kwan_BN1</strain>
    </source>
</reference>
<keyword evidence="3" id="KW-1185">Reference proteome</keyword>
<protein>
    <submittedName>
        <fullName evidence="2">Uncharacterized protein</fullName>
    </submittedName>
</protein>
<dbReference type="EMBL" id="VXIV02003421">
    <property type="protein sequence ID" value="KAF6017216.1"/>
    <property type="molecule type" value="Genomic_DNA"/>
</dbReference>
<name>A0A7J7IUL9_BUGNE</name>
<proteinExistence type="predicted"/>
<feature type="transmembrane region" description="Helical" evidence="1">
    <location>
        <begin position="189"/>
        <end position="213"/>
    </location>
</feature>
<comment type="caution">
    <text evidence="2">The sequence shown here is derived from an EMBL/GenBank/DDBJ whole genome shotgun (WGS) entry which is preliminary data.</text>
</comment>
<dbReference type="Proteomes" id="UP000593567">
    <property type="component" value="Unassembled WGS sequence"/>
</dbReference>
<keyword evidence="1" id="KW-0472">Membrane</keyword>
<gene>
    <name evidence="2" type="ORF">EB796_024457</name>
</gene>
<evidence type="ECO:0000313" key="2">
    <source>
        <dbReference type="EMBL" id="KAF6017216.1"/>
    </source>
</evidence>
<keyword evidence="1" id="KW-1133">Transmembrane helix</keyword>
<sequence>MDLKLSGKPVTVDTQIALDFLQEQLKTWATKISEAIEETNVLETLVNMIRIDGKSLGEIFGQKKVDCFLAVAELLLKIKSKEHLISVLNDLISILCLMACIVGNVLHLQLASAAADGVKLYRSIKAHAAGNERLYKKLFEALKLLTPTEGILKAATCICSLIMQNSTSLAAYITYNCMWTTLTTTTGCLILFAGYFGSLLAAFGAVFAIGFALGKSSNDKKRN</sequence>
<accession>A0A7J7IUL9</accession>
<evidence type="ECO:0000313" key="3">
    <source>
        <dbReference type="Proteomes" id="UP000593567"/>
    </source>
</evidence>
<keyword evidence="1" id="KW-0812">Transmembrane</keyword>
<evidence type="ECO:0000256" key="1">
    <source>
        <dbReference type="SAM" id="Phobius"/>
    </source>
</evidence>
<organism evidence="2 3">
    <name type="scientific">Bugula neritina</name>
    <name type="common">Brown bryozoan</name>
    <name type="synonym">Sertularia neritina</name>
    <dbReference type="NCBI Taxonomy" id="10212"/>
    <lineage>
        <taxon>Eukaryota</taxon>
        <taxon>Metazoa</taxon>
        <taxon>Spiralia</taxon>
        <taxon>Lophotrochozoa</taxon>
        <taxon>Bryozoa</taxon>
        <taxon>Gymnolaemata</taxon>
        <taxon>Cheilostomatida</taxon>
        <taxon>Flustrina</taxon>
        <taxon>Buguloidea</taxon>
        <taxon>Bugulidae</taxon>
        <taxon>Bugula</taxon>
    </lineage>
</organism>
<dbReference type="AlphaFoldDB" id="A0A7J7IUL9"/>